<evidence type="ECO:0000313" key="1">
    <source>
        <dbReference type="EMBL" id="PWW30559.1"/>
    </source>
</evidence>
<name>A0A2V3A492_9BACI</name>
<organism evidence="1 2">
    <name type="scientific">Cytobacillus oceanisediminis</name>
    <dbReference type="NCBI Taxonomy" id="665099"/>
    <lineage>
        <taxon>Bacteria</taxon>
        <taxon>Bacillati</taxon>
        <taxon>Bacillota</taxon>
        <taxon>Bacilli</taxon>
        <taxon>Bacillales</taxon>
        <taxon>Bacillaceae</taxon>
        <taxon>Cytobacillus</taxon>
    </lineage>
</organism>
<evidence type="ECO:0000313" key="2">
    <source>
        <dbReference type="Proteomes" id="UP000247150"/>
    </source>
</evidence>
<dbReference type="Proteomes" id="UP000247150">
    <property type="component" value="Unassembled WGS sequence"/>
</dbReference>
<dbReference type="AlphaFoldDB" id="A0A2V3A492"/>
<protein>
    <submittedName>
        <fullName evidence="1">Uncharacterized protein</fullName>
    </submittedName>
</protein>
<sequence length="179" mass="20383">MSVGIRMKSKGVNQSNNDVGGDIVGRDKITIVEIKKEISKPTSPLRSELNFEINGDENNSTLLRKLKDGEVNPFLRRKASQRKLETLKILLDMCKTDSGRKIVADIYENLTAMIENKYLMHMDEGELLKTNMDQIHEDFSEVISKYEHLVVIDESFLTGLLYIATSNCAIMWKLEEDVS</sequence>
<dbReference type="EMBL" id="QGTW01000003">
    <property type="protein sequence ID" value="PWW30559.1"/>
    <property type="molecule type" value="Genomic_DNA"/>
</dbReference>
<accession>A0A2V3A492</accession>
<proteinExistence type="predicted"/>
<gene>
    <name evidence="1" type="ORF">DFO73_103453</name>
</gene>
<comment type="caution">
    <text evidence="1">The sequence shown here is derived from an EMBL/GenBank/DDBJ whole genome shotgun (WGS) entry which is preliminary data.</text>
</comment>
<reference evidence="1 2" key="1">
    <citation type="submission" date="2018-05" db="EMBL/GenBank/DDBJ databases">
        <title>Freshwater and sediment microbial communities from various areas in North America, analyzing microbe dynamics in response to fracking.</title>
        <authorList>
            <person name="Lamendella R."/>
        </authorList>
    </citation>
    <scope>NUCLEOTIDE SEQUENCE [LARGE SCALE GENOMIC DNA]</scope>
    <source>
        <strain evidence="1 2">15_TX</strain>
    </source>
</reference>